<dbReference type="AlphaFoldDB" id="A0A813TM06"/>
<accession>A0A813TM06</accession>
<evidence type="ECO:0000313" key="1">
    <source>
        <dbReference type="EMBL" id="CAF0810132.1"/>
    </source>
</evidence>
<dbReference type="EMBL" id="CAJNOL010003683">
    <property type="protein sequence ID" value="CAF1570965.1"/>
    <property type="molecule type" value="Genomic_DNA"/>
</dbReference>
<sequence>MDDPDTHEKVYQLSRYSPETQLKMKIALFIRHANMNKTNRNALLNLIRGISAIEIPNNCDKFWNDLNVKFSYKTIIYCSSCFKKLQHIKQRCSNHECQNQMHKINSELILFDVADKIRSINIKNYHLIKWYQENLENGPPCDILFGNFYRTKSSKNRLRSMLSTDDKPLTISTNSSTWLVVAALAEIPHPVNPDRLLSCIVHNLMVLQNGGLLIDIGGEGLTRFEVDVLIIGDDLPAHAKLFLLNQWKTIFPKPVHMQMNRFLLSIKYPHTIKRHPVDIESTGKWKATQLHVFLLCIALSFAVHYYIPQPHRRQPPAQTFTQPSTPTPAAVLKKNNVEELRTQQNSMMKVLDKIYEAQLTILSHQKFYNGINLLDSEPAIELTALLCSSIRKLYTNEEIATHTQNDLVEFDDEVVPNHDNNKRNKSCVHNIAEPGVTSLPVQHRHLIDILLDRPTVDGKYRAAVPSQLVSLQIDPSDLDYFYYLLVDSKLEATVNSSETPPRLNSDTMEEMNGIWEYICVVLLSPKQNASFLVSISCLCCAADNINKDPKKDNFIVRNVQVNAQGECRYSTALDQILNEVDLEEDEIENSVSEQNATDETSEKLASYSTFLGRIRYIGRVIS</sequence>
<dbReference type="EMBL" id="CAJNOH010000049">
    <property type="protein sequence ID" value="CAF0810132.1"/>
    <property type="molecule type" value="Genomic_DNA"/>
</dbReference>
<evidence type="ECO:0000313" key="2">
    <source>
        <dbReference type="EMBL" id="CAF1570965.1"/>
    </source>
</evidence>
<evidence type="ECO:0000313" key="3">
    <source>
        <dbReference type="Proteomes" id="UP000663854"/>
    </source>
</evidence>
<gene>
    <name evidence="2" type="ORF">JXQ802_LOCUS45198</name>
    <name evidence="1" type="ORF">PYM288_LOCUS5045</name>
</gene>
<evidence type="ECO:0000313" key="4">
    <source>
        <dbReference type="Proteomes" id="UP000663870"/>
    </source>
</evidence>
<protein>
    <submittedName>
        <fullName evidence="1">Uncharacterized protein</fullName>
    </submittedName>
</protein>
<reference evidence="1" key="1">
    <citation type="submission" date="2021-02" db="EMBL/GenBank/DDBJ databases">
        <authorList>
            <person name="Nowell W R."/>
        </authorList>
    </citation>
    <scope>NUCLEOTIDE SEQUENCE</scope>
</reference>
<proteinExistence type="predicted"/>
<dbReference type="Proteomes" id="UP000663870">
    <property type="component" value="Unassembled WGS sequence"/>
</dbReference>
<comment type="caution">
    <text evidence="1">The sequence shown here is derived from an EMBL/GenBank/DDBJ whole genome shotgun (WGS) entry which is preliminary data.</text>
</comment>
<dbReference type="Proteomes" id="UP000663854">
    <property type="component" value="Unassembled WGS sequence"/>
</dbReference>
<keyword evidence="4" id="KW-1185">Reference proteome</keyword>
<organism evidence="1 3">
    <name type="scientific">Rotaria sordida</name>
    <dbReference type="NCBI Taxonomy" id="392033"/>
    <lineage>
        <taxon>Eukaryota</taxon>
        <taxon>Metazoa</taxon>
        <taxon>Spiralia</taxon>
        <taxon>Gnathifera</taxon>
        <taxon>Rotifera</taxon>
        <taxon>Eurotatoria</taxon>
        <taxon>Bdelloidea</taxon>
        <taxon>Philodinida</taxon>
        <taxon>Philodinidae</taxon>
        <taxon>Rotaria</taxon>
    </lineage>
</organism>
<name>A0A813TM06_9BILA</name>